<protein>
    <submittedName>
        <fullName evidence="1">Uncharacterized protein</fullName>
    </submittedName>
</protein>
<dbReference type="EMBL" id="JAME01000021">
    <property type="protein sequence ID" value="ETX28279.1"/>
    <property type="molecule type" value="Genomic_DNA"/>
</dbReference>
<organism evidence="1 2">
    <name type="scientific">Roseivivax isoporae LMG 25204</name>
    <dbReference type="NCBI Taxonomy" id="1449351"/>
    <lineage>
        <taxon>Bacteria</taxon>
        <taxon>Pseudomonadati</taxon>
        <taxon>Pseudomonadota</taxon>
        <taxon>Alphaproteobacteria</taxon>
        <taxon>Rhodobacterales</taxon>
        <taxon>Roseobacteraceae</taxon>
        <taxon>Roseivivax</taxon>
    </lineage>
</organism>
<dbReference type="RefSeq" id="WP_043772290.1">
    <property type="nucleotide sequence ID" value="NZ_JAME01000021.1"/>
</dbReference>
<dbReference type="eggNOG" id="ENOG5032A2M">
    <property type="taxonomic scope" value="Bacteria"/>
</dbReference>
<dbReference type="OrthoDB" id="7873197at2"/>
<dbReference type="Proteomes" id="UP000023430">
    <property type="component" value="Unassembled WGS sequence"/>
</dbReference>
<dbReference type="STRING" id="1449351.RISW2_08990"/>
<name>X7F873_9RHOB</name>
<proteinExistence type="predicted"/>
<gene>
    <name evidence="1" type="ORF">RISW2_08990</name>
</gene>
<evidence type="ECO:0000313" key="2">
    <source>
        <dbReference type="Proteomes" id="UP000023430"/>
    </source>
</evidence>
<evidence type="ECO:0000313" key="1">
    <source>
        <dbReference type="EMBL" id="ETX28279.1"/>
    </source>
</evidence>
<sequence length="108" mass="12389">MSLITPQDRMAELEADRNAIAEIVRTIRIELTQLRARAVNGELGNPTEAVKVLADVKFWLRAARETELELQKMNKERAGIAHDYAIDLDRARADLRCRLDRLRSCCKQ</sequence>
<reference evidence="1 2" key="1">
    <citation type="submission" date="2014-01" db="EMBL/GenBank/DDBJ databases">
        <title>Roseivivax isoporae LMG 25204 Genome Sequencing.</title>
        <authorList>
            <person name="Lai Q."/>
            <person name="Li G."/>
            <person name="Shao Z."/>
        </authorList>
    </citation>
    <scope>NUCLEOTIDE SEQUENCE [LARGE SCALE GENOMIC DNA]</scope>
    <source>
        <strain evidence="1 2">LMG 25204</strain>
    </source>
</reference>
<keyword evidence="2" id="KW-1185">Reference proteome</keyword>
<dbReference type="AlphaFoldDB" id="X7F873"/>
<comment type="caution">
    <text evidence="1">The sequence shown here is derived from an EMBL/GenBank/DDBJ whole genome shotgun (WGS) entry which is preliminary data.</text>
</comment>
<accession>X7F873</accession>